<protein>
    <submittedName>
        <fullName evidence="7">O-antigen ligase</fullName>
    </submittedName>
</protein>
<feature type="domain" description="O-antigen ligase-related" evidence="6">
    <location>
        <begin position="218"/>
        <end position="362"/>
    </location>
</feature>
<evidence type="ECO:0000313" key="8">
    <source>
        <dbReference type="Proteomes" id="UP001481413"/>
    </source>
</evidence>
<keyword evidence="3 5" id="KW-1133">Transmembrane helix</keyword>
<evidence type="ECO:0000256" key="4">
    <source>
        <dbReference type="ARBA" id="ARBA00023136"/>
    </source>
</evidence>
<feature type="transmembrane region" description="Helical" evidence="5">
    <location>
        <begin position="354"/>
        <end position="375"/>
    </location>
</feature>
<dbReference type="InterPro" id="IPR051533">
    <property type="entry name" value="WaaL-like"/>
</dbReference>
<gene>
    <name evidence="7" type="ORF">NBRC116585_26140</name>
</gene>
<comment type="caution">
    <text evidence="7">The sequence shown here is derived from an EMBL/GenBank/DDBJ whole genome shotgun (WGS) entry which is preliminary data.</text>
</comment>
<keyword evidence="4 5" id="KW-0472">Membrane</keyword>
<keyword evidence="8" id="KW-1185">Reference proteome</keyword>
<organism evidence="7 8">
    <name type="scientific">Thalassolituus maritimus</name>
    <dbReference type="NCBI Taxonomy" id="484498"/>
    <lineage>
        <taxon>Bacteria</taxon>
        <taxon>Pseudomonadati</taxon>
        <taxon>Pseudomonadota</taxon>
        <taxon>Gammaproteobacteria</taxon>
        <taxon>Oceanospirillales</taxon>
        <taxon>Oceanospirillaceae</taxon>
        <taxon>Thalassolituus</taxon>
    </lineage>
</organism>
<dbReference type="Proteomes" id="UP001481413">
    <property type="component" value="Unassembled WGS sequence"/>
</dbReference>
<feature type="transmembrane region" description="Helical" evidence="5">
    <location>
        <begin position="24"/>
        <end position="45"/>
    </location>
</feature>
<evidence type="ECO:0000256" key="3">
    <source>
        <dbReference type="ARBA" id="ARBA00022989"/>
    </source>
</evidence>
<evidence type="ECO:0000256" key="1">
    <source>
        <dbReference type="ARBA" id="ARBA00004141"/>
    </source>
</evidence>
<feature type="transmembrane region" description="Helical" evidence="5">
    <location>
        <begin position="260"/>
        <end position="281"/>
    </location>
</feature>
<dbReference type="RefSeq" id="WP_353295718.1">
    <property type="nucleotide sequence ID" value="NZ_BAABWH010000008.1"/>
</dbReference>
<accession>A0ABQ0A268</accession>
<dbReference type="InterPro" id="IPR007016">
    <property type="entry name" value="O-antigen_ligase-rel_domated"/>
</dbReference>
<dbReference type="PANTHER" id="PTHR37422">
    <property type="entry name" value="TEICHURONIC ACID BIOSYNTHESIS PROTEIN TUAE"/>
    <property type="match status" value="1"/>
</dbReference>
<name>A0ABQ0A268_9GAMM</name>
<dbReference type="GO" id="GO:0016874">
    <property type="term" value="F:ligase activity"/>
    <property type="evidence" value="ECO:0007669"/>
    <property type="project" value="UniProtKB-KW"/>
</dbReference>
<dbReference type="PANTHER" id="PTHR37422:SF13">
    <property type="entry name" value="LIPOPOLYSACCHARIDE BIOSYNTHESIS PROTEIN PA4999-RELATED"/>
    <property type="match status" value="1"/>
</dbReference>
<feature type="transmembrane region" description="Helical" evidence="5">
    <location>
        <begin position="236"/>
        <end position="253"/>
    </location>
</feature>
<dbReference type="EMBL" id="BAABWH010000008">
    <property type="protein sequence ID" value="GAA6146496.1"/>
    <property type="molecule type" value="Genomic_DNA"/>
</dbReference>
<dbReference type="Pfam" id="PF04932">
    <property type="entry name" value="Wzy_C"/>
    <property type="match status" value="1"/>
</dbReference>
<evidence type="ECO:0000256" key="5">
    <source>
        <dbReference type="SAM" id="Phobius"/>
    </source>
</evidence>
<feature type="transmembrane region" description="Helical" evidence="5">
    <location>
        <begin position="411"/>
        <end position="430"/>
    </location>
</feature>
<sequence length="442" mass="50309">MREWKSFRRLVFILPLPFGLNTEWAWLAVSAWIFWLLAQHYRWLLREQAEDQLPELRLPTAFVKSRSLIIALIVIQVWNLMQAVFTSLSPYDSWLAFYQGVSYTAFLCLSLLLINSRERTEQIIWTVIAAATLQAVYGTFMVLSEVEWGFFQPKAAFLGNATGTFTNRNHMAGYLEVALALGVGYILANPSHYSGNIRQRFLQFLSMLTGKKVLLRLLLAIIVIALVMTRSRMGNTAFFASMILTGVMALYFMRYKTRSTVILLSSMLVIDMAIVGTYFGADELIERLKESSQETESRDEVARDVIDIWKEYPVFGTGSGTFTHVYPSLKSEAVVTSRIYNNAHNDILQFLSEFGLPAFLVLCWVVGYALSNVVNAMRKRHSHFSKGIGFGSMMAIIALMIHSTVDFNLQIPANALMFMLVLALSAISRWTPRKIHRDRRNV</sequence>
<feature type="transmembrane region" description="Helical" evidence="5">
    <location>
        <begin position="94"/>
        <end position="114"/>
    </location>
</feature>
<feature type="transmembrane region" description="Helical" evidence="5">
    <location>
        <begin position="213"/>
        <end position="230"/>
    </location>
</feature>
<reference evidence="7 8" key="1">
    <citation type="submission" date="2024-04" db="EMBL/GenBank/DDBJ databases">
        <title>Draft genome sequence of Thalassolituus maritimus NBRC 116585.</title>
        <authorList>
            <person name="Miyakawa T."/>
            <person name="Kusuya Y."/>
            <person name="Miura T."/>
        </authorList>
    </citation>
    <scope>NUCLEOTIDE SEQUENCE [LARGE SCALE GENOMIC DNA]</scope>
    <source>
        <strain evidence="7 8">5NW40-0001</strain>
    </source>
</reference>
<keyword evidence="2 5" id="KW-0812">Transmembrane</keyword>
<comment type="subcellular location">
    <subcellularLocation>
        <location evidence="1">Membrane</location>
        <topology evidence="1">Multi-pass membrane protein</topology>
    </subcellularLocation>
</comment>
<evidence type="ECO:0000259" key="6">
    <source>
        <dbReference type="Pfam" id="PF04932"/>
    </source>
</evidence>
<proteinExistence type="predicted"/>
<feature type="transmembrane region" description="Helical" evidence="5">
    <location>
        <begin position="387"/>
        <end position="405"/>
    </location>
</feature>
<feature type="transmembrane region" description="Helical" evidence="5">
    <location>
        <begin position="123"/>
        <end position="143"/>
    </location>
</feature>
<evidence type="ECO:0000313" key="7">
    <source>
        <dbReference type="EMBL" id="GAA6146496.1"/>
    </source>
</evidence>
<keyword evidence="7" id="KW-0436">Ligase</keyword>
<evidence type="ECO:0000256" key="2">
    <source>
        <dbReference type="ARBA" id="ARBA00022692"/>
    </source>
</evidence>
<feature type="transmembrane region" description="Helical" evidence="5">
    <location>
        <begin position="171"/>
        <end position="192"/>
    </location>
</feature>
<feature type="transmembrane region" description="Helical" evidence="5">
    <location>
        <begin position="66"/>
        <end position="88"/>
    </location>
</feature>